<evidence type="ECO:0000256" key="1">
    <source>
        <dbReference type="SAM" id="MobiDB-lite"/>
    </source>
</evidence>
<name>A0A4U0U8S3_9PEZI</name>
<evidence type="ECO:0000313" key="2">
    <source>
        <dbReference type="EMBL" id="TKA31713.1"/>
    </source>
</evidence>
<proteinExistence type="predicted"/>
<comment type="caution">
    <text evidence="2">The sequence shown here is derived from an EMBL/GenBank/DDBJ whole genome shotgun (WGS) entry which is preliminary data.</text>
</comment>
<evidence type="ECO:0000313" key="3">
    <source>
        <dbReference type="Proteomes" id="UP000308549"/>
    </source>
</evidence>
<gene>
    <name evidence="2" type="ORF">B0A50_01791</name>
</gene>
<feature type="compositionally biased region" description="Basic and acidic residues" evidence="1">
    <location>
        <begin position="187"/>
        <end position="204"/>
    </location>
</feature>
<protein>
    <submittedName>
        <fullName evidence="2">Uncharacterized protein</fullName>
    </submittedName>
</protein>
<accession>A0A4U0U8S3</accession>
<dbReference type="Proteomes" id="UP000308549">
    <property type="component" value="Unassembled WGS sequence"/>
</dbReference>
<dbReference type="EMBL" id="NAJL01000007">
    <property type="protein sequence ID" value="TKA31713.1"/>
    <property type="molecule type" value="Genomic_DNA"/>
</dbReference>
<organism evidence="2 3">
    <name type="scientific">Salinomyces thailandicus</name>
    <dbReference type="NCBI Taxonomy" id="706561"/>
    <lineage>
        <taxon>Eukaryota</taxon>
        <taxon>Fungi</taxon>
        <taxon>Dikarya</taxon>
        <taxon>Ascomycota</taxon>
        <taxon>Pezizomycotina</taxon>
        <taxon>Dothideomycetes</taxon>
        <taxon>Dothideomycetidae</taxon>
        <taxon>Mycosphaerellales</taxon>
        <taxon>Teratosphaeriaceae</taxon>
        <taxon>Salinomyces</taxon>
    </lineage>
</organism>
<sequence length="204" mass="22638">MSDPLAAVSGKVVAVARGGGAQRVGIDPPQRSCRQQQRDRVRQLGRNQLEQHRLALREASVHCSKRLESYIEDPLRVLPAHRSGESQRITHGARDDVRTIIAPPHGAKRTWVMLRRALTAGRRRACVAVAGDEGGAGGAWQSHHVTGDGDTVGFISLSITYLWFIRERVQATRQSDSAAPGFLRQARRGDRVIGERERRTDDER</sequence>
<dbReference type="AlphaFoldDB" id="A0A4U0U8S3"/>
<keyword evidence="3" id="KW-1185">Reference proteome</keyword>
<reference evidence="2 3" key="1">
    <citation type="submission" date="2017-03" db="EMBL/GenBank/DDBJ databases">
        <title>Genomes of endolithic fungi from Antarctica.</title>
        <authorList>
            <person name="Coleine C."/>
            <person name="Masonjones S."/>
            <person name="Stajich J.E."/>
        </authorList>
    </citation>
    <scope>NUCLEOTIDE SEQUENCE [LARGE SCALE GENOMIC DNA]</scope>
    <source>
        <strain evidence="2 3">CCFEE 6315</strain>
    </source>
</reference>
<feature type="region of interest" description="Disordered" evidence="1">
    <location>
        <begin position="175"/>
        <end position="204"/>
    </location>
</feature>